<proteinExistence type="predicted"/>
<name>A0A0E9V6R2_ANGAN</name>
<evidence type="ECO:0000313" key="1">
    <source>
        <dbReference type="EMBL" id="JAH72923.1"/>
    </source>
</evidence>
<accession>A0A0E9V6R2</accession>
<dbReference type="AlphaFoldDB" id="A0A0E9V6R2"/>
<organism evidence="1">
    <name type="scientific">Anguilla anguilla</name>
    <name type="common">European freshwater eel</name>
    <name type="synonym">Muraena anguilla</name>
    <dbReference type="NCBI Taxonomy" id="7936"/>
    <lineage>
        <taxon>Eukaryota</taxon>
        <taxon>Metazoa</taxon>
        <taxon>Chordata</taxon>
        <taxon>Craniata</taxon>
        <taxon>Vertebrata</taxon>
        <taxon>Euteleostomi</taxon>
        <taxon>Actinopterygii</taxon>
        <taxon>Neopterygii</taxon>
        <taxon>Teleostei</taxon>
        <taxon>Anguilliformes</taxon>
        <taxon>Anguillidae</taxon>
        <taxon>Anguilla</taxon>
    </lineage>
</organism>
<protein>
    <submittedName>
        <fullName evidence="1">Uncharacterized protein</fullName>
    </submittedName>
</protein>
<reference evidence="1" key="2">
    <citation type="journal article" date="2015" name="Fish Shellfish Immunol.">
        <title>Early steps in the European eel (Anguilla anguilla)-Vibrio vulnificus interaction in the gills: Role of the RtxA13 toxin.</title>
        <authorList>
            <person name="Callol A."/>
            <person name="Pajuelo D."/>
            <person name="Ebbesson L."/>
            <person name="Teles M."/>
            <person name="MacKenzie S."/>
            <person name="Amaro C."/>
        </authorList>
    </citation>
    <scope>NUCLEOTIDE SEQUENCE</scope>
</reference>
<sequence>MLQLPPYSSVPPEVSSLQ</sequence>
<dbReference type="EMBL" id="GBXM01035654">
    <property type="protein sequence ID" value="JAH72923.1"/>
    <property type="molecule type" value="Transcribed_RNA"/>
</dbReference>
<reference evidence="1" key="1">
    <citation type="submission" date="2014-11" db="EMBL/GenBank/DDBJ databases">
        <authorList>
            <person name="Amaro Gonzalez C."/>
        </authorList>
    </citation>
    <scope>NUCLEOTIDE SEQUENCE</scope>
</reference>